<evidence type="ECO:0000313" key="1">
    <source>
        <dbReference type="EMBL" id="PLW06764.1"/>
    </source>
</evidence>
<accession>A0A2N5S0M4</accession>
<dbReference type="STRING" id="200324.A0A2N5S0M4"/>
<dbReference type="EMBL" id="PGCJ01001285">
    <property type="protein sequence ID" value="PLW06764.1"/>
    <property type="molecule type" value="Genomic_DNA"/>
</dbReference>
<comment type="caution">
    <text evidence="1">The sequence shown here is derived from an EMBL/GenBank/DDBJ whole genome shotgun (WGS) entry which is preliminary data.</text>
</comment>
<protein>
    <submittedName>
        <fullName evidence="1">Uncharacterized protein</fullName>
    </submittedName>
</protein>
<evidence type="ECO:0000313" key="2">
    <source>
        <dbReference type="Proteomes" id="UP000235388"/>
    </source>
</evidence>
<dbReference type="OrthoDB" id="2504327at2759"/>
<reference evidence="1 2" key="1">
    <citation type="submission" date="2017-11" db="EMBL/GenBank/DDBJ databases">
        <title>De novo assembly and phasing of dikaryotic genomes from two isolates of Puccinia coronata f. sp. avenae, the causal agent of oat crown rust.</title>
        <authorList>
            <person name="Miller M.E."/>
            <person name="Zhang Y."/>
            <person name="Omidvar V."/>
            <person name="Sperschneider J."/>
            <person name="Schwessinger B."/>
            <person name="Raley C."/>
            <person name="Palmer J.M."/>
            <person name="Garnica D."/>
            <person name="Upadhyaya N."/>
            <person name="Rathjen J."/>
            <person name="Taylor J.M."/>
            <person name="Park R.F."/>
            <person name="Dodds P.N."/>
            <person name="Hirsch C.D."/>
            <person name="Kianian S.F."/>
            <person name="Figueroa M."/>
        </authorList>
    </citation>
    <scope>NUCLEOTIDE SEQUENCE [LARGE SCALE GENOMIC DNA]</scope>
    <source>
        <strain evidence="1">12NC29</strain>
    </source>
</reference>
<gene>
    <name evidence="1" type="ORF">PCANC_27467</name>
</gene>
<sequence>MEVIDHINRQLVELVQEQEKPKQKNHMLQRAIEPASSHCLFNPFLKLKGFDGPKDTPIDTLHVFSLGVVKNLTWDFMSSLKKPQRDWVLASWAAVDVTSLNIASIQGKYLVDHFGSLIGKDFKIIVQTAPFVIYQFMNDKQRNMWIALGQLASYIFQTRIHNMQQYLAELRWSINNFLFHVISHSAQWVNKPKFHALKHYPESIERLGSATLFATKKFESFNSILCTALVHSNRLQPGRDLGLNFHNFQALQMLLSNAGLYNHQLNVPFQAFNSVTHLFRDNCLIQKSMGYNLHSMAIDVAFPAPLQLPLPAKEKETPPKYFNQFLNSNFNQVSALCLSQKDVIKRASFVLGAPLVIG</sequence>
<dbReference type="PANTHER" id="PTHR31912:SF34">
    <property type="entry name" value="NOTOCHORD-RELATED PROTEIN"/>
    <property type="match status" value="1"/>
</dbReference>
<dbReference type="PANTHER" id="PTHR31912">
    <property type="entry name" value="IP13529P"/>
    <property type="match status" value="1"/>
</dbReference>
<keyword evidence="2" id="KW-1185">Reference proteome</keyword>
<dbReference type="AlphaFoldDB" id="A0A2N5S0M4"/>
<organism evidence="1 2">
    <name type="scientific">Puccinia coronata f. sp. avenae</name>
    <dbReference type="NCBI Taxonomy" id="200324"/>
    <lineage>
        <taxon>Eukaryota</taxon>
        <taxon>Fungi</taxon>
        <taxon>Dikarya</taxon>
        <taxon>Basidiomycota</taxon>
        <taxon>Pucciniomycotina</taxon>
        <taxon>Pucciniomycetes</taxon>
        <taxon>Pucciniales</taxon>
        <taxon>Pucciniaceae</taxon>
        <taxon>Puccinia</taxon>
    </lineage>
</organism>
<proteinExistence type="predicted"/>
<dbReference type="Proteomes" id="UP000235388">
    <property type="component" value="Unassembled WGS sequence"/>
</dbReference>
<name>A0A2N5S0M4_9BASI</name>